<evidence type="ECO:0000256" key="6">
    <source>
        <dbReference type="ARBA" id="ARBA00023136"/>
    </source>
</evidence>
<dbReference type="GO" id="GO:0015627">
    <property type="term" value="C:type II protein secretion system complex"/>
    <property type="evidence" value="ECO:0007669"/>
    <property type="project" value="InterPro"/>
</dbReference>
<evidence type="ECO:0000256" key="8">
    <source>
        <dbReference type="SAM" id="Phobius"/>
    </source>
</evidence>
<sequence length="395" mass="43031">MWKLILANPSTSLKSWLFIKIWWIKNKKNVKLMYIRKAFTLIELLVVIVIIGVLATLAIVALSSARGKARDVRRLSDLKQISTALELYMADENVYPMLITPGQPMVGLTSGKTYMSKVPTNPGGSSNVQANNPYSYFSNGSKYTLRTYTENGVNDLPAGGKIVASSVGVKMAENTDSIIWDTDLTFGGTLVGHYALDGNTGTRDLAGNSTVSAITASGGVSTTTGRFGEAEGAYSFNGTTGYVYSVNPSEINLTNITASVWFYPYTMQEDFAGLFFALSGHSSRNRVLLTGSKLYTQFVYSSAGQSNVYTTNSVNFNQWNYMAYVFDGTTEKIYLNGVITTTTKIDTLVGDGTALTIGRGSSSIYFFNGLMSDARVYRKALSPDEITQLYNATKP</sequence>
<dbReference type="NCBIfam" id="TIGR02532">
    <property type="entry name" value="IV_pilin_GFxxxE"/>
    <property type="match status" value="1"/>
</dbReference>
<evidence type="ECO:0000313" key="11">
    <source>
        <dbReference type="Proteomes" id="UP000228533"/>
    </source>
</evidence>
<dbReference type="PANTHER" id="PTHR30093">
    <property type="entry name" value="GENERAL SECRETION PATHWAY PROTEIN G"/>
    <property type="match status" value="1"/>
</dbReference>
<evidence type="ECO:0000256" key="7">
    <source>
        <dbReference type="ARBA" id="ARBA00023157"/>
    </source>
</evidence>
<protein>
    <recommendedName>
        <fullName evidence="9">LamG-like jellyroll fold domain-containing protein</fullName>
    </recommendedName>
</protein>
<evidence type="ECO:0000256" key="3">
    <source>
        <dbReference type="ARBA" id="ARBA00022692"/>
    </source>
</evidence>
<dbReference type="SUPFAM" id="SSF54523">
    <property type="entry name" value="Pili subunits"/>
    <property type="match status" value="1"/>
</dbReference>
<keyword evidence="3 8" id="KW-0812">Transmembrane</keyword>
<dbReference type="SMART" id="SM00560">
    <property type="entry name" value="LamGL"/>
    <property type="match status" value="1"/>
</dbReference>
<proteinExistence type="predicted"/>
<keyword evidence="4" id="KW-0732">Signal</keyword>
<dbReference type="PANTHER" id="PTHR30093:SF44">
    <property type="entry name" value="TYPE II SECRETION SYSTEM CORE PROTEIN G"/>
    <property type="match status" value="1"/>
</dbReference>
<accession>A0A2M6WSL7</accession>
<comment type="caution">
    <text evidence="10">The sequence shown here is derived from an EMBL/GenBank/DDBJ whole genome shotgun (WGS) entry which is preliminary data.</text>
</comment>
<dbReference type="InterPro" id="IPR000983">
    <property type="entry name" value="Bac_GSPG_pilin"/>
</dbReference>
<keyword evidence="5 8" id="KW-1133">Transmembrane helix</keyword>
<dbReference type="SUPFAM" id="SSF49899">
    <property type="entry name" value="Concanavalin A-like lectins/glucanases"/>
    <property type="match status" value="1"/>
</dbReference>
<reference evidence="11" key="1">
    <citation type="submission" date="2017-09" db="EMBL/GenBank/DDBJ databases">
        <title>Depth-based differentiation of microbial function through sediment-hosted aquifers and enrichment of novel symbionts in the deep terrestrial subsurface.</title>
        <authorList>
            <person name="Probst A.J."/>
            <person name="Ladd B."/>
            <person name="Jarett J.K."/>
            <person name="Geller-Mcgrath D.E."/>
            <person name="Sieber C.M.K."/>
            <person name="Emerson J.B."/>
            <person name="Anantharaman K."/>
            <person name="Thomas B.C."/>
            <person name="Malmstrom R."/>
            <person name="Stieglmeier M."/>
            <person name="Klingl A."/>
            <person name="Woyke T."/>
            <person name="Ryan C.M."/>
            <person name="Banfield J.F."/>
        </authorList>
    </citation>
    <scope>NUCLEOTIDE SEQUENCE [LARGE SCALE GENOMIC DNA]</scope>
</reference>
<dbReference type="Gene3D" id="2.60.120.200">
    <property type="match status" value="1"/>
</dbReference>
<keyword evidence="6 8" id="KW-0472">Membrane</keyword>
<dbReference type="EMBL" id="PFAM01000023">
    <property type="protein sequence ID" value="PIT95745.1"/>
    <property type="molecule type" value="Genomic_DNA"/>
</dbReference>
<dbReference type="AlphaFoldDB" id="A0A2M6WSL7"/>
<dbReference type="GO" id="GO:0016020">
    <property type="term" value="C:membrane"/>
    <property type="evidence" value="ECO:0007669"/>
    <property type="project" value="UniProtKB-SubCell"/>
</dbReference>
<keyword evidence="2" id="KW-0488">Methylation</keyword>
<dbReference type="Pfam" id="PF07963">
    <property type="entry name" value="N_methyl"/>
    <property type="match status" value="1"/>
</dbReference>
<dbReference type="InterPro" id="IPR012902">
    <property type="entry name" value="N_methyl_site"/>
</dbReference>
<gene>
    <name evidence="10" type="ORF">COT94_04115</name>
</gene>
<dbReference type="PRINTS" id="PR00813">
    <property type="entry name" value="BCTERIALGSPG"/>
</dbReference>
<feature type="transmembrane region" description="Helical" evidence="8">
    <location>
        <begin position="44"/>
        <end position="65"/>
    </location>
</feature>
<dbReference type="Proteomes" id="UP000228533">
    <property type="component" value="Unassembled WGS sequence"/>
</dbReference>
<dbReference type="Pfam" id="PF13385">
    <property type="entry name" value="Laminin_G_3"/>
    <property type="match status" value="1"/>
</dbReference>
<evidence type="ECO:0000259" key="9">
    <source>
        <dbReference type="SMART" id="SM00560"/>
    </source>
</evidence>
<feature type="domain" description="LamG-like jellyroll fold" evidence="9">
    <location>
        <begin position="254"/>
        <end position="384"/>
    </location>
</feature>
<dbReference type="InterPro" id="IPR013320">
    <property type="entry name" value="ConA-like_dom_sf"/>
</dbReference>
<evidence type="ECO:0000256" key="4">
    <source>
        <dbReference type="ARBA" id="ARBA00022729"/>
    </source>
</evidence>
<evidence type="ECO:0000256" key="1">
    <source>
        <dbReference type="ARBA" id="ARBA00004167"/>
    </source>
</evidence>
<dbReference type="InterPro" id="IPR006558">
    <property type="entry name" value="LamG-like"/>
</dbReference>
<organism evidence="10 11">
    <name type="scientific">Candidatus Falkowbacteria bacterium CG10_big_fil_rev_8_21_14_0_10_37_14</name>
    <dbReference type="NCBI Taxonomy" id="1974561"/>
    <lineage>
        <taxon>Bacteria</taxon>
        <taxon>Candidatus Falkowiibacteriota</taxon>
    </lineage>
</organism>
<evidence type="ECO:0000256" key="2">
    <source>
        <dbReference type="ARBA" id="ARBA00022481"/>
    </source>
</evidence>
<evidence type="ECO:0000313" key="10">
    <source>
        <dbReference type="EMBL" id="PIT95745.1"/>
    </source>
</evidence>
<comment type="subcellular location">
    <subcellularLocation>
        <location evidence="1">Membrane</location>
        <topology evidence="1">Single-pass membrane protein</topology>
    </subcellularLocation>
</comment>
<evidence type="ECO:0000256" key="5">
    <source>
        <dbReference type="ARBA" id="ARBA00022989"/>
    </source>
</evidence>
<dbReference type="Gene3D" id="3.30.700.10">
    <property type="entry name" value="Glycoprotein, Type 4 Pilin"/>
    <property type="match status" value="1"/>
</dbReference>
<keyword evidence="7" id="KW-1015">Disulfide bond</keyword>
<dbReference type="InterPro" id="IPR045584">
    <property type="entry name" value="Pilin-like"/>
</dbReference>
<name>A0A2M6WSL7_9BACT</name>
<dbReference type="GO" id="GO:0015628">
    <property type="term" value="P:protein secretion by the type II secretion system"/>
    <property type="evidence" value="ECO:0007669"/>
    <property type="project" value="InterPro"/>
</dbReference>